<dbReference type="SUPFAM" id="SSF48726">
    <property type="entry name" value="Immunoglobulin"/>
    <property type="match status" value="4"/>
</dbReference>
<keyword evidence="4" id="KW-0732">Signal</keyword>
<keyword evidence="3" id="KW-0812">Transmembrane</keyword>
<organism evidence="15 16">
    <name type="scientific">Aquarana catesbeiana</name>
    <name type="common">American bullfrog</name>
    <name type="synonym">Rana catesbeiana</name>
    <dbReference type="NCBI Taxonomy" id="8400"/>
    <lineage>
        <taxon>Eukaryota</taxon>
        <taxon>Metazoa</taxon>
        <taxon>Chordata</taxon>
        <taxon>Craniata</taxon>
        <taxon>Vertebrata</taxon>
        <taxon>Euteleostomi</taxon>
        <taxon>Amphibia</taxon>
        <taxon>Batrachia</taxon>
        <taxon>Anura</taxon>
        <taxon>Neobatrachia</taxon>
        <taxon>Ranoidea</taxon>
        <taxon>Ranidae</taxon>
        <taxon>Aquarana</taxon>
    </lineage>
</organism>
<dbReference type="PROSITE" id="PS50835">
    <property type="entry name" value="IG_LIKE"/>
    <property type="match status" value="4"/>
</dbReference>
<keyword evidence="8" id="KW-1015">Disulfide bond</keyword>
<dbReference type="InterPro" id="IPR036116">
    <property type="entry name" value="FN3_sf"/>
</dbReference>
<dbReference type="Pfam" id="PF13927">
    <property type="entry name" value="Ig_3"/>
    <property type="match status" value="2"/>
</dbReference>
<dbReference type="SUPFAM" id="SSF49265">
    <property type="entry name" value="Fibronectin type III"/>
    <property type="match status" value="3"/>
</dbReference>
<evidence type="ECO:0000259" key="14">
    <source>
        <dbReference type="PROSITE" id="PS50853"/>
    </source>
</evidence>
<accession>A0A2G9RN91</accession>
<evidence type="ECO:0000256" key="7">
    <source>
        <dbReference type="ARBA" id="ARBA00023136"/>
    </source>
</evidence>
<dbReference type="OrthoDB" id="438268at2759"/>
<keyword evidence="10" id="KW-0393">Immunoglobulin domain</keyword>
<dbReference type="FunFam" id="2.60.40.10:FF:000577">
    <property type="entry name" value="immunoglobulin superfamily DCC subclass member 3"/>
    <property type="match status" value="1"/>
</dbReference>
<dbReference type="EMBL" id="KV934970">
    <property type="protein sequence ID" value="PIO28673.1"/>
    <property type="molecule type" value="Genomic_DNA"/>
</dbReference>
<evidence type="ECO:0000256" key="10">
    <source>
        <dbReference type="ARBA" id="ARBA00023319"/>
    </source>
</evidence>
<feature type="domain" description="Ig-like" evidence="13">
    <location>
        <begin position="315"/>
        <end position="398"/>
    </location>
</feature>
<keyword evidence="6" id="KW-1133">Transmembrane helix</keyword>
<evidence type="ECO:0000313" key="15">
    <source>
        <dbReference type="EMBL" id="PIO28673.1"/>
    </source>
</evidence>
<feature type="domain" description="Ig-like" evidence="13">
    <location>
        <begin position="216"/>
        <end position="303"/>
    </location>
</feature>
<evidence type="ECO:0000256" key="3">
    <source>
        <dbReference type="ARBA" id="ARBA00022692"/>
    </source>
</evidence>
<keyword evidence="9" id="KW-0325">Glycoprotein</keyword>
<dbReference type="Pfam" id="PF00041">
    <property type="entry name" value="fn3"/>
    <property type="match status" value="2"/>
</dbReference>
<dbReference type="Gene3D" id="2.60.40.10">
    <property type="entry name" value="Immunoglobulins"/>
    <property type="match status" value="7"/>
</dbReference>
<dbReference type="FunFam" id="2.60.40.10:FF:000189">
    <property type="entry name" value="Neogenin isoform 3"/>
    <property type="match status" value="1"/>
</dbReference>
<feature type="domain" description="Fibronectin type-III" evidence="14">
    <location>
        <begin position="50"/>
        <end position="144"/>
    </location>
</feature>
<evidence type="ECO:0000259" key="13">
    <source>
        <dbReference type="PROSITE" id="PS50835"/>
    </source>
</evidence>
<dbReference type="GO" id="GO:0098609">
    <property type="term" value="P:cell-cell adhesion"/>
    <property type="evidence" value="ECO:0007669"/>
    <property type="project" value="TreeGrafter"/>
</dbReference>
<dbReference type="SMART" id="SM00060">
    <property type="entry name" value="FN3"/>
    <property type="match status" value="2"/>
</dbReference>
<name>A0A2G9RN91_AQUCT</name>
<feature type="domain" description="Ig-like" evidence="13">
    <location>
        <begin position="407"/>
        <end position="487"/>
    </location>
</feature>
<dbReference type="Pfam" id="PF07679">
    <property type="entry name" value="I-set"/>
    <property type="match status" value="2"/>
</dbReference>
<evidence type="ECO:0000256" key="12">
    <source>
        <dbReference type="ARBA" id="ARBA00076721"/>
    </source>
</evidence>
<dbReference type="FunFam" id="2.60.40.10:FF:000930">
    <property type="entry name" value="immunoglobulin superfamily DCC subclass member 3"/>
    <property type="match status" value="1"/>
</dbReference>
<dbReference type="AlphaFoldDB" id="A0A2G9RN91"/>
<evidence type="ECO:0000256" key="8">
    <source>
        <dbReference type="ARBA" id="ARBA00023157"/>
    </source>
</evidence>
<dbReference type="FunFam" id="2.60.40.10:FF:000299">
    <property type="entry name" value="protogenin isoform X2"/>
    <property type="match status" value="1"/>
</dbReference>
<evidence type="ECO:0000256" key="6">
    <source>
        <dbReference type="ARBA" id="ARBA00022989"/>
    </source>
</evidence>
<dbReference type="PROSITE" id="PS50853">
    <property type="entry name" value="FN3"/>
    <property type="match status" value="4"/>
</dbReference>
<dbReference type="InterPro" id="IPR003961">
    <property type="entry name" value="FN3_dom"/>
</dbReference>
<evidence type="ECO:0000256" key="1">
    <source>
        <dbReference type="ARBA" id="ARBA00004167"/>
    </source>
</evidence>
<dbReference type="InterPro" id="IPR007110">
    <property type="entry name" value="Ig-like_dom"/>
</dbReference>
<proteinExistence type="inferred from homology"/>
<dbReference type="InterPro" id="IPR013783">
    <property type="entry name" value="Ig-like_fold"/>
</dbReference>
<keyword evidence="5" id="KW-0677">Repeat</keyword>
<dbReference type="Proteomes" id="UP000228934">
    <property type="component" value="Unassembled WGS sequence"/>
</dbReference>
<keyword evidence="16" id="KW-1185">Reference proteome</keyword>
<dbReference type="CDD" id="cd00063">
    <property type="entry name" value="FN3"/>
    <property type="match status" value="4"/>
</dbReference>
<reference evidence="16" key="1">
    <citation type="journal article" date="2017" name="Nat. Commun.">
        <title>The North American bullfrog draft genome provides insight into hormonal regulation of long noncoding RNA.</title>
        <authorList>
            <person name="Hammond S.A."/>
            <person name="Warren R.L."/>
            <person name="Vandervalk B.P."/>
            <person name="Kucuk E."/>
            <person name="Khan H."/>
            <person name="Gibb E.A."/>
            <person name="Pandoh P."/>
            <person name="Kirk H."/>
            <person name="Zhao Y."/>
            <person name="Jones M."/>
            <person name="Mungall A.J."/>
            <person name="Coope R."/>
            <person name="Pleasance S."/>
            <person name="Moore R.A."/>
            <person name="Holt R.A."/>
            <person name="Round J.M."/>
            <person name="Ohora S."/>
            <person name="Walle B.V."/>
            <person name="Veldhoen N."/>
            <person name="Helbing C.C."/>
            <person name="Birol I."/>
        </authorList>
    </citation>
    <scope>NUCLEOTIDE SEQUENCE [LARGE SCALE GENOMIC DNA]</scope>
</reference>
<dbReference type="InterPro" id="IPR013098">
    <property type="entry name" value="Ig_I-set"/>
</dbReference>
<gene>
    <name evidence="15" type="ORF">AB205_0049340</name>
</gene>
<evidence type="ECO:0000256" key="9">
    <source>
        <dbReference type="ARBA" id="ARBA00023180"/>
    </source>
</evidence>
<dbReference type="CDD" id="cd00096">
    <property type="entry name" value="Ig"/>
    <property type="match status" value="1"/>
</dbReference>
<dbReference type="GO" id="GO:0016020">
    <property type="term" value="C:membrane"/>
    <property type="evidence" value="ECO:0007669"/>
    <property type="project" value="UniProtKB-SubCell"/>
</dbReference>
<comment type="similarity">
    <text evidence="2">Belongs to the immunoglobulin superfamily. DCC family.</text>
</comment>
<feature type="domain" description="Fibronectin type-III" evidence="14">
    <location>
        <begin position="1"/>
        <end position="49"/>
    </location>
</feature>
<feature type="domain" description="Ig-like" evidence="13">
    <location>
        <begin position="114"/>
        <end position="211"/>
    </location>
</feature>
<sequence length="651" mass="71109">MQEALSKTTFQHTVNNLEPSTDYVLFLRAYSPLGTSRDSRSIVVTTPGRVPRTPDFSVTVVNESAVQVSWGAAAAGNAIQGYRLEYRRIPSTTFQGTQTLPGNQTSFIFYSLVPALSGDLSFLTEPADAVVVRNQPLTLHCLAKGEPPINITWYKDGKPLPGAAHIQQLRNGSLWIGHFQKRQRNASEAGEYSCSAQNRYGRLLSRKAKVQLAFLSHFHLNPQPMGVTEGGVARFHCLTTSVPKATITWERNRTVLTTSDPRYTVLPDGILQISGVTRDDIGTYRCLARNPANSRHSKEAWLTLADSTHPSNQEPVILSGPQNLTLTVHQTAILECVATGNPRPIVSWSRLDGRSIGVEGIQVLGNGNLMILDVSVKHSGVYVCAANRPGTRVRRTAQGMLLVQAPPEFVQWPQSVSHVPGDNTTFSCEARGSPEPTLVWLKNGKYLSPQKNARLSADNRVTSADEALYQCIAENSAGTSQASARLAVTLPPDSPKAPEKVMVVPISTTSVRVTWAEPPPEVMDGIIGYVLHIYPSTQEMQEALSKTTFQHTVNNLEPSTDYVLFLRAYSPLGTSRDSRSIVVTTPGRVPRTPDFSVTVVNESAVQVSWGAAAAGNAIQGYRLEYRRIPSTTFQGTQTLPGNQTSFIFYSL</sequence>
<protein>
    <recommendedName>
        <fullName evidence="11">Immunoglobulin superfamily DCC subclass member 3</fullName>
    </recommendedName>
    <alternativeName>
        <fullName evidence="12">Putative neuronal cell adhesion molecule</fullName>
    </alternativeName>
</protein>
<evidence type="ECO:0000313" key="16">
    <source>
        <dbReference type="Proteomes" id="UP000228934"/>
    </source>
</evidence>
<dbReference type="SMART" id="SM00408">
    <property type="entry name" value="IGc2"/>
    <property type="match status" value="4"/>
</dbReference>
<comment type="subcellular location">
    <subcellularLocation>
        <location evidence="1">Membrane</location>
        <topology evidence="1">Single-pass membrane protein</topology>
    </subcellularLocation>
</comment>
<feature type="domain" description="Fibronectin type-III" evidence="14">
    <location>
        <begin position="497"/>
        <end position="588"/>
    </location>
</feature>
<feature type="domain" description="Fibronectin type-III" evidence="14">
    <location>
        <begin position="589"/>
        <end position="651"/>
    </location>
</feature>
<evidence type="ECO:0000256" key="4">
    <source>
        <dbReference type="ARBA" id="ARBA00022729"/>
    </source>
</evidence>
<dbReference type="PANTHER" id="PTHR44170">
    <property type="entry name" value="PROTEIN SIDEKICK"/>
    <property type="match status" value="1"/>
</dbReference>
<evidence type="ECO:0000256" key="5">
    <source>
        <dbReference type="ARBA" id="ARBA00022737"/>
    </source>
</evidence>
<evidence type="ECO:0000256" key="11">
    <source>
        <dbReference type="ARBA" id="ARBA00067436"/>
    </source>
</evidence>
<keyword evidence="7" id="KW-0472">Membrane</keyword>
<dbReference type="InterPro" id="IPR036179">
    <property type="entry name" value="Ig-like_dom_sf"/>
</dbReference>
<dbReference type="PANTHER" id="PTHR44170:SF40">
    <property type="entry name" value="IMMUNOGLOBULIN SUPERFAMILY DCC SUBCLASS MEMBER 3 ISOFORM X1-RELATED"/>
    <property type="match status" value="1"/>
</dbReference>
<feature type="non-terminal residue" evidence="15">
    <location>
        <position position="651"/>
    </location>
</feature>
<dbReference type="InterPro" id="IPR003598">
    <property type="entry name" value="Ig_sub2"/>
</dbReference>
<dbReference type="SMART" id="SM00409">
    <property type="entry name" value="IG"/>
    <property type="match status" value="4"/>
</dbReference>
<evidence type="ECO:0000256" key="2">
    <source>
        <dbReference type="ARBA" id="ARBA00009588"/>
    </source>
</evidence>
<dbReference type="InterPro" id="IPR003599">
    <property type="entry name" value="Ig_sub"/>
</dbReference>